<evidence type="ECO:0000259" key="4">
    <source>
        <dbReference type="PROSITE" id="PS51371"/>
    </source>
</evidence>
<keyword evidence="6" id="KW-1185">Reference proteome</keyword>
<evidence type="ECO:0000256" key="1">
    <source>
        <dbReference type="ARBA" id="ARBA00022737"/>
    </source>
</evidence>
<accession>A0AAD5CQV8</accession>
<sequence length="397" mass="43761">MARKFLATQVTDLCVGKPPLKPLQATVTVAEAVAAMKRSGDINVSVWSCNHSSDSMVNGNDGVLCECVGKICMVDVIGYICKEENIMRPFDALRTNVMDLVPKVEGQVMHLEANSSLLEAIDCILEGAQNLVIPIQTTTTYNKRQQHLITNPSSLTTTSSALHNGKEYCWLNREDVIRFILNSIGVFSPTPTFTIESLNIITTETLTIKYDDPASSALPLITHSHLNQTSIAVVNQDNTLIGEISPFALSCCDETIIAAITTLSAGDLMAYLDYNGPPEDLVHLVKTRLQERNLTGMLEMMDDYYNPSSSSSSSSSDEEFCAWKNGGIRRSYPGRRSEAIVCNPWNTLMAVMVQMIAHRVSYAWVVKEDYGLVGIVTFTEILRQFRSSVGSLNTKVR</sequence>
<dbReference type="InterPro" id="IPR050511">
    <property type="entry name" value="AMPK_gamma/SDS23_families"/>
</dbReference>
<organism evidence="5 6">
    <name type="scientific">Ambrosia artemisiifolia</name>
    <name type="common">Common ragweed</name>
    <dbReference type="NCBI Taxonomy" id="4212"/>
    <lineage>
        <taxon>Eukaryota</taxon>
        <taxon>Viridiplantae</taxon>
        <taxon>Streptophyta</taxon>
        <taxon>Embryophyta</taxon>
        <taxon>Tracheophyta</taxon>
        <taxon>Spermatophyta</taxon>
        <taxon>Magnoliopsida</taxon>
        <taxon>eudicotyledons</taxon>
        <taxon>Gunneridae</taxon>
        <taxon>Pentapetalae</taxon>
        <taxon>asterids</taxon>
        <taxon>campanulids</taxon>
        <taxon>Asterales</taxon>
        <taxon>Asteraceae</taxon>
        <taxon>Asteroideae</taxon>
        <taxon>Heliantheae alliance</taxon>
        <taxon>Heliantheae</taxon>
        <taxon>Ambrosia</taxon>
    </lineage>
</organism>
<dbReference type="Pfam" id="PF00571">
    <property type="entry name" value="CBS"/>
    <property type="match status" value="1"/>
</dbReference>
<protein>
    <recommendedName>
        <fullName evidence="4">CBS domain-containing protein</fullName>
    </recommendedName>
</protein>
<proteinExistence type="predicted"/>
<dbReference type="GO" id="GO:0005634">
    <property type="term" value="C:nucleus"/>
    <property type="evidence" value="ECO:0007669"/>
    <property type="project" value="TreeGrafter"/>
</dbReference>
<feature type="domain" description="CBS" evidence="4">
    <location>
        <begin position="335"/>
        <end position="392"/>
    </location>
</feature>
<dbReference type="PANTHER" id="PTHR13780">
    <property type="entry name" value="AMP-ACTIVATED PROTEIN KINASE, GAMMA REGULATORY SUBUNIT"/>
    <property type="match status" value="1"/>
</dbReference>
<dbReference type="SUPFAM" id="SSF54631">
    <property type="entry name" value="CBS-domain pair"/>
    <property type="match status" value="1"/>
</dbReference>
<evidence type="ECO:0000313" key="6">
    <source>
        <dbReference type="Proteomes" id="UP001206925"/>
    </source>
</evidence>
<gene>
    <name evidence="5" type="ORF">M8C21_022040</name>
</gene>
<dbReference type="Proteomes" id="UP001206925">
    <property type="component" value="Unassembled WGS sequence"/>
</dbReference>
<dbReference type="InterPro" id="IPR046342">
    <property type="entry name" value="CBS_dom_sf"/>
</dbReference>
<dbReference type="InterPro" id="IPR000644">
    <property type="entry name" value="CBS_dom"/>
</dbReference>
<dbReference type="EMBL" id="JAMZMK010007355">
    <property type="protein sequence ID" value="KAI7745129.1"/>
    <property type="molecule type" value="Genomic_DNA"/>
</dbReference>
<reference evidence="5" key="1">
    <citation type="submission" date="2022-06" db="EMBL/GenBank/DDBJ databases">
        <title>Uncovering the hologenomic basis of an extraordinary plant invasion.</title>
        <authorList>
            <person name="Bieker V.C."/>
            <person name="Martin M.D."/>
            <person name="Gilbert T."/>
            <person name="Hodgins K."/>
            <person name="Battlay P."/>
            <person name="Petersen B."/>
            <person name="Wilson J."/>
        </authorList>
    </citation>
    <scope>NUCLEOTIDE SEQUENCE</scope>
    <source>
        <strain evidence="5">AA19_3_7</strain>
        <tissue evidence="5">Leaf</tissue>
    </source>
</reference>
<dbReference type="PANTHER" id="PTHR13780:SF39">
    <property type="entry name" value="CBS DOMAIN-CONTAINING PROTEIN CBSX5-LIKE"/>
    <property type="match status" value="1"/>
</dbReference>
<dbReference type="AlphaFoldDB" id="A0AAD5CQV8"/>
<dbReference type="Gene3D" id="3.10.580.10">
    <property type="entry name" value="CBS-domain"/>
    <property type="match status" value="1"/>
</dbReference>
<name>A0AAD5CQV8_AMBAR</name>
<comment type="caution">
    <text evidence="5">The sequence shown here is derived from an EMBL/GenBank/DDBJ whole genome shotgun (WGS) entry which is preliminary data.</text>
</comment>
<evidence type="ECO:0000256" key="3">
    <source>
        <dbReference type="PROSITE-ProRule" id="PRU00703"/>
    </source>
</evidence>
<dbReference type="PROSITE" id="PS51371">
    <property type="entry name" value="CBS"/>
    <property type="match status" value="1"/>
</dbReference>
<keyword evidence="2 3" id="KW-0129">CBS domain</keyword>
<dbReference type="GO" id="GO:0005737">
    <property type="term" value="C:cytoplasm"/>
    <property type="evidence" value="ECO:0007669"/>
    <property type="project" value="TreeGrafter"/>
</dbReference>
<evidence type="ECO:0000256" key="2">
    <source>
        <dbReference type="ARBA" id="ARBA00023122"/>
    </source>
</evidence>
<keyword evidence="1" id="KW-0677">Repeat</keyword>
<evidence type="ECO:0000313" key="5">
    <source>
        <dbReference type="EMBL" id="KAI7745129.1"/>
    </source>
</evidence>